<feature type="region of interest" description="Disordered" evidence="1">
    <location>
        <begin position="17"/>
        <end position="38"/>
    </location>
</feature>
<dbReference type="Proteomes" id="UP000654918">
    <property type="component" value="Unassembled WGS sequence"/>
</dbReference>
<reference evidence="2" key="1">
    <citation type="journal article" date="2020" name="Phytopathology">
        <title>Genome Sequence Resources of Colletotrichum truncatum, C. plurivorum, C. musicola, and C. sojae: Four Species Pathogenic to Soybean (Glycine max).</title>
        <authorList>
            <person name="Rogerio F."/>
            <person name="Boufleur T.R."/>
            <person name="Ciampi-Guillardi M."/>
            <person name="Sukno S.A."/>
            <person name="Thon M.R."/>
            <person name="Massola Junior N.S."/>
            <person name="Baroncelli R."/>
        </authorList>
    </citation>
    <scope>NUCLEOTIDE SEQUENCE</scope>
    <source>
        <strain evidence="2">LFN00145</strain>
    </source>
</reference>
<name>A0A8H6MU64_9PEZI</name>
<dbReference type="AlphaFoldDB" id="A0A8H6MU64"/>
<feature type="region of interest" description="Disordered" evidence="1">
    <location>
        <begin position="142"/>
        <end position="169"/>
    </location>
</feature>
<feature type="compositionally biased region" description="Basic and acidic residues" evidence="1">
    <location>
        <begin position="25"/>
        <end position="38"/>
    </location>
</feature>
<accession>A0A8H6MU64</accession>
<evidence type="ECO:0000313" key="3">
    <source>
        <dbReference type="Proteomes" id="UP000654918"/>
    </source>
</evidence>
<dbReference type="EMBL" id="WIGO01000545">
    <property type="protein sequence ID" value="KAF6809209.1"/>
    <property type="molecule type" value="Genomic_DNA"/>
</dbReference>
<evidence type="ECO:0000313" key="2">
    <source>
        <dbReference type="EMBL" id="KAF6809209.1"/>
    </source>
</evidence>
<comment type="caution">
    <text evidence="2">The sequence shown here is derived from an EMBL/GenBank/DDBJ whole genome shotgun (WGS) entry which is preliminary data.</text>
</comment>
<sequence length="169" mass="18887">MWPVNVAKPLLSPLLLENTTTPAKGSKEGTEGHSDVKSGEQWALDTSAIRWSTPRKRQELQGHFELFSKLDNDVSTQRLLFRKVEKAWDERDYQLAVAERKIVALQVEVDVSRARKRKKVKMSPNSKFANIVAIRRAQIEAGEVDDSSNESSASNNPSEHGSCIVVASE</sequence>
<proteinExistence type="predicted"/>
<feature type="compositionally biased region" description="Low complexity" evidence="1">
    <location>
        <begin position="149"/>
        <end position="159"/>
    </location>
</feature>
<keyword evidence="3" id="KW-1185">Reference proteome</keyword>
<evidence type="ECO:0000256" key="1">
    <source>
        <dbReference type="SAM" id="MobiDB-lite"/>
    </source>
</evidence>
<organism evidence="2 3">
    <name type="scientific">Colletotrichum plurivorum</name>
    <dbReference type="NCBI Taxonomy" id="2175906"/>
    <lineage>
        <taxon>Eukaryota</taxon>
        <taxon>Fungi</taxon>
        <taxon>Dikarya</taxon>
        <taxon>Ascomycota</taxon>
        <taxon>Pezizomycotina</taxon>
        <taxon>Sordariomycetes</taxon>
        <taxon>Hypocreomycetidae</taxon>
        <taxon>Glomerellales</taxon>
        <taxon>Glomerellaceae</taxon>
        <taxon>Colletotrichum</taxon>
        <taxon>Colletotrichum orchidearum species complex</taxon>
    </lineage>
</organism>
<protein>
    <submittedName>
        <fullName evidence="2">Transposase</fullName>
    </submittedName>
</protein>
<gene>
    <name evidence="2" type="ORF">CPLU01_15544</name>
</gene>